<evidence type="ECO:0000313" key="1">
    <source>
        <dbReference type="Proteomes" id="UP000085678"/>
    </source>
</evidence>
<dbReference type="InParanoid" id="A0A1S3JYX5"/>
<organism evidence="1 2">
    <name type="scientific">Lingula anatina</name>
    <name type="common">Brachiopod</name>
    <name type="synonym">Lingula unguis</name>
    <dbReference type="NCBI Taxonomy" id="7574"/>
    <lineage>
        <taxon>Eukaryota</taxon>
        <taxon>Metazoa</taxon>
        <taxon>Spiralia</taxon>
        <taxon>Lophotrochozoa</taxon>
        <taxon>Brachiopoda</taxon>
        <taxon>Linguliformea</taxon>
        <taxon>Lingulata</taxon>
        <taxon>Lingulida</taxon>
        <taxon>Linguloidea</taxon>
        <taxon>Lingulidae</taxon>
        <taxon>Lingula</taxon>
    </lineage>
</organism>
<protein>
    <submittedName>
        <fullName evidence="2">Uncharacterized protein LOC106177377</fullName>
    </submittedName>
</protein>
<reference evidence="2" key="1">
    <citation type="submission" date="2025-08" db="UniProtKB">
        <authorList>
            <consortium name="RefSeq"/>
        </authorList>
    </citation>
    <scope>IDENTIFICATION</scope>
    <source>
        <tissue evidence="2">Gonads</tissue>
    </source>
</reference>
<dbReference type="Proteomes" id="UP000085678">
    <property type="component" value="Unplaced"/>
</dbReference>
<proteinExistence type="predicted"/>
<dbReference type="GeneID" id="106177377"/>
<dbReference type="KEGG" id="lak:106177377"/>
<dbReference type="AlphaFoldDB" id="A0A1S3JYX5"/>
<gene>
    <name evidence="2" type="primary">LOC106177377</name>
</gene>
<sequence>MTSSPKLVYGKKFRPDKAMSVPQHGVVPDETKHVVHRTAPRNHHRTETCPLLGLLLAQRRCLSVSYFPSRKECVLYSALPGADMIEEREGWNLYVPKSEQPPCSQDVLMTTASKKTTTTPAPVVAMEEPLVAMEEPLVAMEEPLEAEEVTTTTTPAPVVAMEEPLEADEVTTTTTPAPVVAMEEPLLTKSI</sequence>
<dbReference type="RefSeq" id="XP_013415588.1">
    <property type="nucleotide sequence ID" value="XM_013560134.1"/>
</dbReference>
<evidence type="ECO:0000313" key="2">
    <source>
        <dbReference type="RefSeq" id="XP_013415588.1"/>
    </source>
</evidence>
<name>A0A1S3JYX5_LINAN</name>
<keyword evidence="1" id="KW-1185">Reference proteome</keyword>
<accession>A0A1S3JYX5</accession>